<evidence type="ECO:0000313" key="2">
    <source>
        <dbReference type="EMBL" id="CAB4170759.1"/>
    </source>
</evidence>
<organism evidence="3">
    <name type="scientific">uncultured Caudovirales phage</name>
    <dbReference type="NCBI Taxonomy" id="2100421"/>
    <lineage>
        <taxon>Viruses</taxon>
        <taxon>Duplodnaviria</taxon>
        <taxon>Heunggongvirae</taxon>
        <taxon>Uroviricota</taxon>
        <taxon>Caudoviricetes</taxon>
        <taxon>Peduoviridae</taxon>
        <taxon>Maltschvirus</taxon>
        <taxon>Maltschvirus maltsch</taxon>
    </lineage>
</organism>
<dbReference type="EMBL" id="LR797270">
    <property type="protein sequence ID" value="CAB4198458.1"/>
    <property type="molecule type" value="Genomic_DNA"/>
</dbReference>
<proteinExistence type="predicted"/>
<evidence type="ECO:0000313" key="3">
    <source>
        <dbReference type="EMBL" id="CAB4198458.1"/>
    </source>
</evidence>
<protein>
    <submittedName>
        <fullName evidence="3">Uncharacterized protein</fullName>
    </submittedName>
</protein>
<dbReference type="EMBL" id="LR796625">
    <property type="protein sequence ID" value="CAB4154739.1"/>
    <property type="molecule type" value="Genomic_DNA"/>
</dbReference>
<gene>
    <name evidence="3" type="ORF">UFOVP1307_99</name>
    <name evidence="1" type="ORF">UFOVP651_24</name>
    <name evidence="2" type="ORF">UFOVP902_103</name>
</gene>
<dbReference type="EMBL" id="LR796859">
    <property type="protein sequence ID" value="CAB4170759.1"/>
    <property type="molecule type" value="Genomic_DNA"/>
</dbReference>
<sequence>MINAEHLEQLGIDNDTYMEFLKNMQEQIDPRQYLAPSMREVAMMTMEELETENNLVVAKQSTRSRAQRDLIQSRWEYEQNKPNEETIS</sequence>
<reference evidence="3" key="1">
    <citation type="submission" date="2020-05" db="EMBL/GenBank/DDBJ databases">
        <authorList>
            <person name="Chiriac C."/>
            <person name="Salcher M."/>
            <person name="Ghai R."/>
            <person name="Kavagutti S V."/>
        </authorList>
    </citation>
    <scope>NUCLEOTIDE SEQUENCE</scope>
</reference>
<evidence type="ECO:0000313" key="1">
    <source>
        <dbReference type="EMBL" id="CAB4154739.1"/>
    </source>
</evidence>
<name>A0A6J5RYB3_9CAUD</name>
<accession>A0A6J5RYB3</accession>